<organism evidence="1">
    <name type="scientific">freshwater metagenome</name>
    <dbReference type="NCBI Taxonomy" id="449393"/>
    <lineage>
        <taxon>unclassified sequences</taxon>
        <taxon>metagenomes</taxon>
        <taxon>ecological metagenomes</taxon>
    </lineage>
</organism>
<evidence type="ECO:0000313" key="1">
    <source>
        <dbReference type="EMBL" id="CAB4324033.1"/>
    </source>
</evidence>
<reference evidence="1" key="1">
    <citation type="submission" date="2020-05" db="EMBL/GenBank/DDBJ databases">
        <authorList>
            <person name="Chiriac C."/>
            <person name="Salcher M."/>
            <person name="Ghai R."/>
            <person name="Kavagutti S V."/>
        </authorList>
    </citation>
    <scope>NUCLEOTIDE SEQUENCE</scope>
</reference>
<sequence length="61" mass="6056">MSGGVERASGVWVPELVRGCGGNHVEGIELTMGMGDGGTDLGAAILENQDVVDIGPSAESG</sequence>
<protein>
    <submittedName>
        <fullName evidence="1">Unannotated protein</fullName>
    </submittedName>
</protein>
<name>A0A6J5YDR8_9ZZZZ</name>
<proteinExistence type="predicted"/>
<accession>A0A6J5YDR8</accession>
<dbReference type="EMBL" id="CAEMXZ010000095">
    <property type="protein sequence ID" value="CAB4324033.1"/>
    <property type="molecule type" value="Genomic_DNA"/>
</dbReference>
<dbReference type="AlphaFoldDB" id="A0A6J5YDR8"/>
<gene>
    <name evidence="1" type="ORF">UFOPK1392_01796</name>
</gene>